<evidence type="ECO:0000313" key="2">
    <source>
        <dbReference type="EMBL" id="EGO23093.1"/>
    </source>
</evidence>
<dbReference type="KEGG" id="sla:SERLADRAFT_340652"/>
<dbReference type="HOGENOM" id="CLU_154972_0_0_1"/>
<dbReference type="RefSeq" id="XP_007320333.1">
    <property type="nucleotide sequence ID" value="XM_007320271.1"/>
</dbReference>
<dbReference type="GO" id="GO:0000785">
    <property type="term" value="C:chromatin"/>
    <property type="evidence" value="ECO:0007669"/>
    <property type="project" value="TreeGrafter"/>
</dbReference>
<dbReference type="PANTHER" id="PTHR10694:SF7">
    <property type="entry name" value="[HISTONE H3]-TRIMETHYL-L-LYSINE(9) DEMETHYLASE"/>
    <property type="match status" value="1"/>
</dbReference>
<feature type="non-terminal residue" evidence="2">
    <location>
        <position position="1"/>
    </location>
</feature>
<dbReference type="GeneID" id="18808939"/>
<gene>
    <name evidence="2" type="ORF">SERLADRAFT_340652</name>
</gene>
<dbReference type="InterPro" id="IPR003349">
    <property type="entry name" value="JmjN"/>
</dbReference>
<dbReference type="OrthoDB" id="9547406at2759"/>
<sequence>GIPVFKPSMDEFADFEGFMTKIECWGLRSGIVKVIPPKEWTDALPSLKEQLANVKIKSPIEQHMLGRGGLFRQENIEKRRIMSVREW</sequence>
<dbReference type="SMART" id="SM00545">
    <property type="entry name" value="JmjN"/>
    <property type="match status" value="1"/>
</dbReference>
<dbReference type="PANTHER" id="PTHR10694">
    <property type="entry name" value="LYSINE-SPECIFIC DEMETHYLASE"/>
    <property type="match status" value="1"/>
</dbReference>
<dbReference type="AlphaFoldDB" id="F8P1R4"/>
<evidence type="ECO:0000259" key="1">
    <source>
        <dbReference type="PROSITE" id="PS51183"/>
    </source>
</evidence>
<dbReference type="GO" id="GO:0051864">
    <property type="term" value="F:histone H3K36 demethylase activity"/>
    <property type="evidence" value="ECO:0007669"/>
    <property type="project" value="TreeGrafter"/>
</dbReference>
<dbReference type="GO" id="GO:0032454">
    <property type="term" value="F:histone H3K9 demethylase activity"/>
    <property type="evidence" value="ECO:0007669"/>
    <property type="project" value="TreeGrafter"/>
</dbReference>
<feature type="domain" description="JmjN" evidence="1">
    <location>
        <begin position="2"/>
        <end position="43"/>
    </location>
</feature>
<organism>
    <name type="scientific">Serpula lacrymans var. lacrymans (strain S7.9)</name>
    <name type="common">Dry rot fungus</name>
    <dbReference type="NCBI Taxonomy" id="578457"/>
    <lineage>
        <taxon>Eukaryota</taxon>
        <taxon>Fungi</taxon>
        <taxon>Dikarya</taxon>
        <taxon>Basidiomycota</taxon>
        <taxon>Agaricomycotina</taxon>
        <taxon>Agaricomycetes</taxon>
        <taxon>Agaricomycetidae</taxon>
        <taxon>Boletales</taxon>
        <taxon>Coniophorineae</taxon>
        <taxon>Serpulaceae</taxon>
        <taxon>Serpula</taxon>
    </lineage>
</organism>
<protein>
    <recommendedName>
        <fullName evidence="1">JmjN domain-containing protein</fullName>
    </recommendedName>
</protein>
<dbReference type="GO" id="GO:0010468">
    <property type="term" value="P:regulation of gene expression"/>
    <property type="evidence" value="ECO:0007669"/>
    <property type="project" value="TreeGrafter"/>
</dbReference>
<reference evidence="2" key="1">
    <citation type="submission" date="2011-04" db="EMBL/GenBank/DDBJ databases">
        <title>Evolution of plant cell wall degrading machinery underlies the functional diversity of forest fungi.</title>
        <authorList>
            <consortium name="US DOE Joint Genome Institute (JGI-PGF)"/>
            <person name="Eastwood D.C."/>
            <person name="Floudas D."/>
            <person name="Binder M."/>
            <person name="Majcherczyk A."/>
            <person name="Schneider P."/>
            <person name="Aerts A."/>
            <person name="Asiegbu F.O."/>
            <person name="Baker S.E."/>
            <person name="Barry K."/>
            <person name="Bendiksby M."/>
            <person name="Blumentritt M."/>
            <person name="Coutinho P.M."/>
            <person name="Cullen D."/>
            <person name="Cullen D."/>
            <person name="Gathman A."/>
            <person name="Goodell B."/>
            <person name="Henrissat B."/>
            <person name="Ihrmark K."/>
            <person name="Kauserud H."/>
            <person name="Kohler A."/>
            <person name="LaButti K."/>
            <person name="Lapidus A."/>
            <person name="Lavin J.L."/>
            <person name="Lee Y.-H."/>
            <person name="Lindquist E."/>
            <person name="Lilly W."/>
            <person name="Lucas S."/>
            <person name="Morin E."/>
            <person name="Murat C."/>
            <person name="Oguiza J.A."/>
            <person name="Park J."/>
            <person name="Pisabarro A.G."/>
            <person name="Riley R."/>
            <person name="Rosling A."/>
            <person name="Salamov A."/>
            <person name="Schmidt O."/>
            <person name="Schmutz J."/>
            <person name="Skrede I."/>
            <person name="Stenlid J."/>
            <person name="Wiebenga A."/>
            <person name="Xie X."/>
            <person name="Kues U."/>
            <person name="Hibbett D.S."/>
            <person name="Hoffmeister D."/>
            <person name="Hogberg N."/>
            <person name="Martin F."/>
            <person name="Grigoriev I.V."/>
            <person name="Watkinson S.C."/>
        </authorList>
    </citation>
    <scope>NUCLEOTIDE SEQUENCE</scope>
    <source>
        <strain evidence="2">S7.9</strain>
    </source>
</reference>
<dbReference type="Gene3D" id="2.60.120.650">
    <property type="entry name" value="Cupin"/>
    <property type="match status" value="1"/>
</dbReference>
<dbReference type="GO" id="GO:0005634">
    <property type="term" value="C:nucleus"/>
    <property type="evidence" value="ECO:0007669"/>
    <property type="project" value="TreeGrafter"/>
</dbReference>
<dbReference type="Pfam" id="PF02375">
    <property type="entry name" value="JmjN"/>
    <property type="match status" value="1"/>
</dbReference>
<feature type="non-terminal residue" evidence="2">
    <location>
        <position position="87"/>
    </location>
</feature>
<dbReference type="PROSITE" id="PS51183">
    <property type="entry name" value="JMJN"/>
    <property type="match status" value="1"/>
</dbReference>
<accession>F8P1R4</accession>
<dbReference type="Proteomes" id="UP000008064">
    <property type="component" value="Unassembled WGS sequence"/>
</dbReference>
<proteinExistence type="predicted"/>
<dbReference type="EMBL" id="GL945436">
    <property type="protein sequence ID" value="EGO23093.1"/>
    <property type="molecule type" value="Genomic_DNA"/>
</dbReference>
<name>F8P1R4_SERL9</name>